<dbReference type="AlphaFoldDB" id="A0A3M3G6I2"/>
<sequence length="62" mass="6583">MKIRVSKELIVTTSDGNDIPVIMAPPSHGAGVGIIIPTLLPSDSVSASRKRGYKKPSPWPSK</sequence>
<organism evidence="1 2">
    <name type="scientific">Pseudomonas savastanoi pv. glycinea</name>
    <name type="common">Pseudomonas syringae pv. glycinea</name>
    <dbReference type="NCBI Taxonomy" id="318"/>
    <lineage>
        <taxon>Bacteria</taxon>
        <taxon>Pseudomonadati</taxon>
        <taxon>Pseudomonadota</taxon>
        <taxon>Gammaproteobacteria</taxon>
        <taxon>Pseudomonadales</taxon>
        <taxon>Pseudomonadaceae</taxon>
        <taxon>Pseudomonas</taxon>
    </lineage>
</organism>
<name>A0A3M3G6I2_PSESG</name>
<evidence type="ECO:0000313" key="1">
    <source>
        <dbReference type="EMBL" id="RMM69109.1"/>
    </source>
</evidence>
<dbReference type="EMBL" id="RBON01000149">
    <property type="protein sequence ID" value="RMM69109.1"/>
    <property type="molecule type" value="Genomic_DNA"/>
</dbReference>
<accession>A0A3M3G6I2</accession>
<dbReference type="RefSeq" id="WP_122393568.1">
    <property type="nucleotide sequence ID" value="NZ_RBON01000149.1"/>
</dbReference>
<evidence type="ECO:0000313" key="2">
    <source>
        <dbReference type="Proteomes" id="UP000276829"/>
    </source>
</evidence>
<dbReference type="Proteomes" id="UP000276829">
    <property type="component" value="Unassembled WGS sequence"/>
</dbReference>
<proteinExistence type="predicted"/>
<reference evidence="1 2" key="1">
    <citation type="submission" date="2018-08" db="EMBL/GenBank/DDBJ databases">
        <title>Recombination of ecologically and evolutionarily significant loci maintains genetic cohesion in the Pseudomonas syringae species complex.</title>
        <authorList>
            <person name="Dillon M."/>
            <person name="Thakur S."/>
            <person name="Almeida R.N.D."/>
            <person name="Weir B.S."/>
            <person name="Guttman D.S."/>
        </authorList>
    </citation>
    <scope>NUCLEOTIDE SEQUENCE [LARGE SCALE GENOMIC DNA]</scope>
    <source>
        <strain evidence="1 2">ICMP 4324</strain>
    </source>
</reference>
<comment type="caution">
    <text evidence="1">The sequence shown here is derived from an EMBL/GenBank/DDBJ whole genome shotgun (WGS) entry which is preliminary data.</text>
</comment>
<gene>
    <name evidence="1" type="ORF">ALQ73_200079</name>
</gene>
<protein>
    <submittedName>
        <fullName evidence="1">Uncharacterized protein</fullName>
    </submittedName>
</protein>